<dbReference type="AlphaFoldDB" id="A0A1V0A1S8"/>
<proteinExistence type="predicted"/>
<reference evidence="3" key="1">
    <citation type="journal article" date="2017" name="Med. Chem. Commun.">
        <title>Nonomuraea sp. ATCC 55076 harbours the largest actinomycete chromosome to date and the kistamicin biosynthetic gene cluster.</title>
        <authorList>
            <person name="Nazari B."/>
            <person name="Forneris C.C."/>
            <person name="Gibson M.I."/>
            <person name="Moon K."/>
            <person name="Schramma K.R."/>
            <person name="Seyedsayamdost M.R."/>
        </authorList>
    </citation>
    <scope>NUCLEOTIDE SEQUENCE [LARGE SCALE GENOMIC DNA]</scope>
    <source>
        <strain evidence="3">ATCC 55076</strain>
    </source>
</reference>
<dbReference type="STRING" id="1909395.BKM31_24330"/>
<dbReference type="Proteomes" id="UP000190797">
    <property type="component" value="Chromosome"/>
</dbReference>
<protein>
    <submittedName>
        <fullName evidence="2">Uncharacterized protein</fullName>
    </submittedName>
</protein>
<name>A0A1V0A1S8_9ACTN</name>
<accession>A0A1V0A1S8</accession>
<feature type="region of interest" description="Disordered" evidence="1">
    <location>
        <begin position="1"/>
        <end position="94"/>
    </location>
</feature>
<dbReference type="KEGG" id="noa:BKM31_24330"/>
<evidence type="ECO:0000313" key="3">
    <source>
        <dbReference type="Proteomes" id="UP000190797"/>
    </source>
</evidence>
<feature type="compositionally biased region" description="Basic and acidic residues" evidence="1">
    <location>
        <begin position="83"/>
        <end position="94"/>
    </location>
</feature>
<feature type="compositionally biased region" description="Low complexity" evidence="1">
    <location>
        <begin position="32"/>
        <end position="50"/>
    </location>
</feature>
<gene>
    <name evidence="2" type="ORF">BKM31_24330</name>
</gene>
<keyword evidence="3" id="KW-1185">Reference proteome</keyword>
<dbReference type="EMBL" id="CP017717">
    <property type="protein sequence ID" value="AQZ64176.1"/>
    <property type="molecule type" value="Genomic_DNA"/>
</dbReference>
<organism evidence="2 3">
    <name type="scientific">[Actinomadura] parvosata subsp. kistnae</name>
    <dbReference type="NCBI Taxonomy" id="1909395"/>
    <lineage>
        <taxon>Bacteria</taxon>
        <taxon>Bacillati</taxon>
        <taxon>Actinomycetota</taxon>
        <taxon>Actinomycetes</taxon>
        <taxon>Streptosporangiales</taxon>
        <taxon>Streptosporangiaceae</taxon>
        <taxon>Nonomuraea</taxon>
    </lineage>
</organism>
<sequence length="94" mass="9633">MIPTDQAGTTEWADAIDAGPAPVQLDGPQGPMPAMTPAMPAMTPTMTNPTIDGGAAPRQGGDPYSAEIVFDTQVNDAGAAPEAPRDRDDSEARP</sequence>
<evidence type="ECO:0000256" key="1">
    <source>
        <dbReference type="SAM" id="MobiDB-lite"/>
    </source>
</evidence>
<dbReference type="RefSeq" id="WP_080040374.1">
    <property type="nucleotide sequence ID" value="NZ_CP017717.1"/>
</dbReference>
<evidence type="ECO:0000313" key="2">
    <source>
        <dbReference type="EMBL" id="AQZ64176.1"/>
    </source>
</evidence>